<accession>A0ABQ3IIR7</accession>
<dbReference type="Proteomes" id="UP000626370">
    <property type="component" value="Unassembled WGS sequence"/>
</dbReference>
<sequence length="160" mass="17539">MIFANKRVLLAIITGSMAGVVLLLIYLVIQFMTSVQVNESAFDTLAVKQAPYEIIETEITESVLTLFGIEMVNNEDENSGGDLIPELPEHVVKILATSNISGVINVLLEVTADGKTIQADAEAGVSINGLLVKQIESKRIVIEKDSKEFIVRLFHKKKLN</sequence>
<keyword evidence="1" id="KW-0812">Transmembrane</keyword>
<keyword evidence="1" id="KW-0472">Membrane</keyword>
<feature type="transmembrane region" description="Helical" evidence="1">
    <location>
        <begin position="7"/>
        <end position="29"/>
    </location>
</feature>
<proteinExistence type="predicted"/>
<keyword evidence="3" id="KW-1185">Reference proteome</keyword>
<evidence type="ECO:0000313" key="2">
    <source>
        <dbReference type="EMBL" id="GHE80601.1"/>
    </source>
</evidence>
<keyword evidence="1" id="KW-1133">Transmembrane helix</keyword>
<evidence type="ECO:0000256" key="1">
    <source>
        <dbReference type="SAM" id="Phobius"/>
    </source>
</evidence>
<dbReference type="EMBL" id="BNAH01000002">
    <property type="protein sequence ID" value="GHE80601.1"/>
    <property type="molecule type" value="Genomic_DNA"/>
</dbReference>
<comment type="caution">
    <text evidence="2">The sequence shown here is derived from an EMBL/GenBank/DDBJ whole genome shotgun (WGS) entry which is preliminary data.</text>
</comment>
<name>A0ABQ3IIR7_9GAMM</name>
<reference evidence="3" key="1">
    <citation type="journal article" date="2019" name="Int. J. Syst. Evol. Microbiol.">
        <title>The Global Catalogue of Microorganisms (GCM) 10K type strain sequencing project: providing services to taxonomists for standard genome sequencing and annotation.</title>
        <authorList>
            <consortium name="The Broad Institute Genomics Platform"/>
            <consortium name="The Broad Institute Genome Sequencing Center for Infectious Disease"/>
            <person name="Wu L."/>
            <person name="Ma J."/>
        </authorList>
    </citation>
    <scope>NUCLEOTIDE SEQUENCE [LARGE SCALE GENOMIC DNA]</scope>
    <source>
        <strain evidence="3">CGMCC 1.15922</strain>
    </source>
</reference>
<evidence type="ECO:0008006" key="4">
    <source>
        <dbReference type="Google" id="ProtNLM"/>
    </source>
</evidence>
<dbReference type="RefSeq" id="WP_189376593.1">
    <property type="nucleotide sequence ID" value="NZ_BNAH01000002.1"/>
</dbReference>
<evidence type="ECO:0000313" key="3">
    <source>
        <dbReference type="Proteomes" id="UP000626370"/>
    </source>
</evidence>
<gene>
    <name evidence="2" type="ORF">GCM10011501_05680</name>
</gene>
<protein>
    <recommendedName>
        <fullName evidence="4">Type II secretion system protein GspC N-terminal domain-containing protein</fullName>
    </recommendedName>
</protein>
<organism evidence="2 3">
    <name type="scientific">Thalassotalea profundi</name>
    <dbReference type="NCBI Taxonomy" id="2036687"/>
    <lineage>
        <taxon>Bacteria</taxon>
        <taxon>Pseudomonadati</taxon>
        <taxon>Pseudomonadota</taxon>
        <taxon>Gammaproteobacteria</taxon>
        <taxon>Alteromonadales</taxon>
        <taxon>Colwelliaceae</taxon>
        <taxon>Thalassotalea</taxon>
    </lineage>
</organism>